<evidence type="ECO:0000313" key="2">
    <source>
        <dbReference type="Proteomes" id="UP000824120"/>
    </source>
</evidence>
<organism evidence="1 2">
    <name type="scientific">Solanum commersonii</name>
    <name type="common">Commerson's wild potato</name>
    <name type="synonym">Commerson's nightshade</name>
    <dbReference type="NCBI Taxonomy" id="4109"/>
    <lineage>
        <taxon>Eukaryota</taxon>
        <taxon>Viridiplantae</taxon>
        <taxon>Streptophyta</taxon>
        <taxon>Embryophyta</taxon>
        <taxon>Tracheophyta</taxon>
        <taxon>Spermatophyta</taxon>
        <taxon>Magnoliopsida</taxon>
        <taxon>eudicotyledons</taxon>
        <taxon>Gunneridae</taxon>
        <taxon>Pentapetalae</taxon>
        <taxon>asterids</taxon>
        <taxon>lamiids</taxon>
        <taxon>Solanales</taxon>
        <taxon>Solanaceae</taxon>
        <taxon>Solanoideae</taxon>
        <taxon>Solaneae</taxon>
        <taxon>Solanum</taxon>
    </lineage>
</organism>
<accession>A0A9J5YTM8</accession>
<protein>
    <submittedName>
        <fullName evidence="1">Uncharacterized protein</fullName>
    </submittedName>
</protein>
<dbReference type="Proteomes" id="UP000824120">
    <property type="component" value="Chromosome 6"/>
</dbReference>
<dbReference type="EMBL" id="JACXVP010000006">
    <property type="protein sequence ID" value="KAG5602254.1"/>
    <property type="molecule type" value="Genomic_DNA"/>
</dbReference>
<evidence type="ECO:0000313" key="1">
    <source>
        <dbReference type="EMBL" id="KAG5602254.1"/>
    </source>
</evidence>
<name>A0A9J5YTM8_SOLCO</name>
<sequence>MSRRSRSKEDWWKYIPACIWWTLWKERNERSFDGQASSIQKILMKNLSLLMPYGVVNPTSSVVT</sequence>
<dbReference type="OrthoDB" id="696485at2759"/>
<reference evidence="1 2" key="1">
    <citation type="submission" date="2020-09" db="EMBL/GenBank/DDBJ databases">
        <title>De no assembly of potato wild relative species, Solanum commersonii.</title>
        <authorList>
            <person name="Cho K."/>
        </authorList>
    </citation>
    <scope>NUCLEOTIDE SEQUENCE [LARGE SCALE GENOMIC DNA]</scope>
    <source>
        <strain evidence="1">LZ3.2</strain>
        <tissue evidence="1">Leaf</tissue>
    </source>
</reference>
<comment type="caution">
    <text evidence="1">The sequence shown here is derived from an EMBL/GenBank/DDBJ whole genome shotgun (WGS) entry which is preliminary data.</text>
</comment>
<dbReference type="AlphaFoldDB" id="A0A9J5YTM8"/>
<gene>
    <name evidence="1" type="ORF">H5410_033624</name>
</gene>
<keyword evidence="2" id="KW-1185">Reference proteome</keyword>
<proteinExistence type="predicted"/>